<keyword evidence="9" id="KW-1185">Reference proteome</keyword>
<gene>
    <name evidence="8" type="ORF">BU16DRAFT_463206</name>
</gene>
<dbReference type="InterPro" id="IPR024957">
    <property type="entry name" value="Cep57_MT-bd_dom"/>
</dbReference>
<dbReference type="GO" id="GO:0005815">
    <property type="term" value="C:microtubule organizing center"/>
    <property type="evidence" value="ECO:0007669"/>
    <property type="project" value="UniProtKB-SubCell"/>
</dbReference>
<feature type="coiled-coil region" evidence="4">
    <location>
        <begin position="897"/>
        <end position="924"/>
    </location>
</feature>
<evidence type="ECO:0000259" key="6">
    <source>
        <dbReference type="Pfam" id="PF06657"/>
    </source>
</evidence>
<dbReference type="Pfam" id="PF06657">
    <property type="entry name" value="Cep57_MT_bd"/>
    <property type="match status" value="1"/>
</dbReference>
<feature type="compositionally biased region" description="Polar residues" evidence="5">
    <location>
        <begin position="787"/>
        <end position="808"/>
    </location>
</feature>
<feature type="region of interest" description="Disordered" evidence="5">
    <location>
        <begin position="1"/>
        <end position="176"/>
    </location>
</feature>
<feature type="compositionally biased region" description="Basic and acidic residues" evidence="5">
    <location>
        <begin position="466"/>
        <end position="479"/>
    </location>
</feature>
<dbReference type="InterPro" id="IPR025925">
    <property type="entry name" value="PPC89_CLD"/>
</dbReference>
<dbReference type="PANTHER" id="PTHR19336">
    <property type="entry name" value="UNCHARACTERIZED DUF1167"/>
    <property type="match status" value="1"/>
</dbReference>
<evidence type="ECO:0008006" key="10">
    <source>
        <dbReference type="Google" id="ProtNLM"/>
    </source>
</evidence>
<evidence type="ECO:0000256" key="5">
    <source>
        <dbReference type="SAM" id="MobiDB-lite"/>
    </source>
</evidence>
<dbReference type="Pfam" id="PF14197">
    <property type="entry name" value="Cep57_CLD_2"/>
    <property type="match status" value="1"/>
</dbReference>
<feature type="compositionally biased region" description="Polar residues" evidence="5">
    <location>
        <begin position="756"/>
        <end position="766"/>
    </location>
</feature>
<feature type="compositionally biased region" description="Polar residues" evidence="5">
    <location>
        <begin position="223"/>
        <end position="246"/>
    </location>
</feature>
<name>A0A6A6QPU0_9PEZI</name>
<sequence length="1047" mass="117967">MSTRPFDDEILGELPSQRDETRDNTIGSDTRNSQPTFPHIRSTAKKYGRWQNLAPEPRITSSVVRNEFKDFDQDSEFDRGTEDSNFTDNSISIERNRGVKRGSHNTPQHLNSSFVMSPVPLRDSLYDVTPPAKRASRKTPQQSPLAEPSSLRRDSQMRRVSGSPAASAPPAAPGLAKGLRKTTLSQMHAMVTDDESAIDDQPPTVTLTKTARFGTASRRQEPTQEQNTHARKSQQAFNNTPRSVHSTAQSFMLPDLPNLTELVSGVFQDGTPVFNRTSRPRSHFFRLPTSPTQQGHNPIDSVPIPQEEKAIFASLQLLQEKVAQLEREKDEAEKRMEEQDIEIVELRAAHDAQERDRRPDSGLGSTDGEAASDRRGWKVEKTKLETSLNTLRVKIDSAERKASNAEISMKRATSERNNAVTQLQVAFITTEQVKAEKEILLVENEDLRNEVDELRAENAELRDRLGEVDEVHTQNEHLRQQLADETTRRPQERQAKKDAERQTKREQERHARREEKLEAQRQAKLEAERQVQQEGEQRAQQEAERQAQEEQRRAQEDERRARREEERQARREERQSRERREKNTQTRIADRVQEELRNSKLMAAAQPAVQQPSVQQAQPRFSRYASAQFHSDAQRVSLPAAPIRSVSNPDPTGSRRGLYQSEKPESTTDLSLTNMQTPRMMSGGRNGMQEAKPVEAPSFDLTELSFINPDDIAQLRQKLEQERAAARKMRASAQTAPAPTAREDTARSMASAKSVRPQSSHGMPTKDVTAQSNFTTQTEHIVEHTGNFTSHSNRSVNTQAQQPDESVLSNSSRRRRSAPVEETSGFIVPDITMGGRKQPTITLGKIRLPSHDNKNCTVCARESQQAGDSVAIPYPIPVSSRTVDDVDATLRPSQSPKNALAKVIKELQDELSHLHLELAAHEALLRAHDSSLGRRKRKSIQEAMEDLLRLIDIKGDQIYDLYDVVEGQKADDMTEQEIEDTLRSITEAATSKAATKKVVVESHHSDSESDDESLLRIDDDDEELPFEGFSDTESLPIFGKAGRLGVF</sequence>
<feature type="domain" description="PPC89 centrosome localisation" evidence="7">
    <location>
        <begin position="384"/>
        <end position="448"/>
    </location>
</feature>
<evidence type="ECO:0000256" key="1">
    <source>
        <dbReference type="ARBA" id="ARBA00004267"/>
    </source>
</evidence>
<feature type="compositionally biased region" description="Basic and acidic residues" evidence="5">
    <location>
        <begin position="485"/>
        <end position="590"/>
    </location>
</feature>
<dbReference type="GO" id="GO:0008017">
    <property type="term" value="F:microtubule binding"/>
    <property type="evidence" value="ECO:0007669"/>
    <property type="project" value="InterPro"/>
</dbReference>
<evidence type="ECO:0000259" key="7">
    <source>
        <dbReference type="Pfam" id="PF14197"/>
    </source>
</evidence>
<feature type="region of interest" description="Disordered" evidence="5">
    <location>
        <begin position="211"/>
        <end position="246"/>
    </location>
</feature>
<keyword evidence="3" id="KW-0206">Cytoskeleton</keyword>
<proteinExistence type="predicted"/>
<feature type="region of interest" description="Disordered" evidence="5">
    <location>
        <begin position="633"/>
        <end position="669"/>
    </location>
</feature>
<feature type="compositionally biased region" description="Basic and acidic residues" evidence="5">
    <location>
        <begin position="998"/>
        <end position="1017"/>
    </location>
</feature>
<feature type="compositionally biased region" description="Basic and acidic residues" evidence="5">
    <location>
        <begin position="346"/>
        <end position="360"/>
    </location>
</feature>
<feature type="compositionally biased region" description="Polar residues" evidence="5">
    <location>
        <begin position="24"/>
        <end position="36"/>
    </location>
</feature>
<feature type="compositionally biased region" description="Polar residues" evidence="5">
    <location>
        <begin position="104"/>
        <end position="115"/>
    </location>
</feature>
<evidence type="ECO:0000256" key="4">
    <source>
        <dbReference type="SAM" id="Coils"/>
    </source>
</evidence>
<keyword evidence="4" id="KW-0175">Coiled coil</keyword>
<evidence type="ECO:0000313" key="9">
    <source>
        <dbReference type="Proteomes" id="UP000799750"/>
    </source>
</evidence>
<feature type="region of interest" description="Disordered" evidence="5">
    <location>
        <begin position="996"/>
        <end position="1017"/>
    </location>
</feature>
<feature type="region of interest" description="Disordered" evidence="5">
    <location>
        <begin position="466"/>
        <end position="590"/>
    </location>
</feature>
<dbReference type="AlphaFoldDB" id="A0A6A6QPU0"/>
<feature type="compositionally biased region" description="Polar residues" evidence="5">
    <location>
        <begin position="83"/>
        <end position="93"/>
    </location>
</feature>
<evidence type="ECO:0000313" key="8">
    <source>
        <dbReference type="EMBL" id="KAF2494425.1"/>
    </source>
</evidence>
<dbReference type="OrthoDB" id="76453at2759"/>
<feature type="compositionally biased region" description="Basic and acidic residues" evidence="5">
    <location>
        <begin position="66"/>
        <end position="82"/>
    </location>
</feature>
<dbReference type="InterPro" id="IPR051756">
    <property type="entry name" value="Centrosomal_MT-associated"/>
</dbReference>
<feature type="region of interest" description="Disordered" evidence="5">
    <location>
        <begin position="728"/>
        <end position="766"/>
    </location>
</feature>
<keyword evidence="2" id="KW-0963">Cytoplasm</keyword>
<comment type="subcellular location">
    <subcellularLocation>
        <location evidence="1">Cytoplasm</location>
        <location evidence="1">Cytoskeleton</location>
        <location evidence="1">Microtubule organizing center</location>
    </subcellularLocation>
</comment>
<feature type="region of interest" description="Disordered" evidence="5">
    <location>
        <begin position="787"/>
        <end position="824"/>
    </location>
</feature>
<evidence type="ECO:0000256" key="2">
    <source>
        <dbReference type="ARBA" id="ARBA00022490"/>
    </source>
</evidence>
<reference evidence="8" key="1">
    <citation type="journal article" date="2020" name="Stud. Mycol.">
        <title>101 Dothideomycetes genomes: a test case for predicting lifestyles and emergence of pathogens.</title>
        <authorList>
            <person name="Haridas S."/>
            <person name="Albert R."/>
            <person name="Binder M."/>
            <person name="Bloem J."/>
            <person name="Labutti K."/>
            <person name="Salamov A."/>
            <person name="Andreopoulos B."/>
            <person name="Baker S."/>
            <person name="Barry K."/>
            <person name="Bills G."/>
            <person name="Bluhm B."/>
            <person name="Cannon C."/>
            <person name="Castanera R."/>
            <person name="Culley D."/>
            <person name="Daum C."/>
            <person name="Ezra D."/>
            <person name="Gonzalez J."/>
            <person name="Henrissat B."/>
            <person name="Kuo A."/>
            <person name="Liang C."/>
            <person name="Lipzen A."/>
            <person name="Lutzoni F."/>
            <person name="Magnuson J."/>
            <person name="Mondo S."/>
            <person name="Nolan M."/>
            <person name="Ohm R."/>
            <person name="Pangilinan J."/>
            <person name="Park H.-J."/>
            <person name="Ramirez L."/>
            <person name="Alfaro M."/>
            <person name="Sun H."/>
            <person name="Tritt A."/>
            <person name="Yoshinaga Y."/>
            <person name="Zwiers L.-H."/>
            <person name="Turgeon B."/>
            <person name="Goodwin S."/>
            <person name="Spatafora J."/>
            <person name="Crous P."/>
            <person name="Grigoriev I."/>
        </authorList>
    </citation>
    <scope>NUCLEOTIDE SEQUENCE</scope>
    <source>
        <strain evidence="8">CBS 269.34</strain>
    </source>
</reference>
<accession>A0A6A6QPU0</accession>
<dbReference type="Gene3D" id="1.20.58.90">
    <property type="match status" value="1"/>
</dbReference>
<dbReference type="EMBL" id="MU004190">
    <property type="protein sequence ID" value="KAF2494425.1"/>
    <property type="molecule type" value="Genomic_DNA"/>
</dbReference>
<dbReference type="PANTHER" id="PTHR19336:SF9">
    <property type="entry name" value="SPINDLE POLE BODY PROTEIN PPC89"/>
    <property type="match status" value="1"/>
</dbReference>
<evidence type="ECO:0000256" key="3">
    <source>
        <dbReference type="ARBA" id="ARBA00023212"/>
    </source>
</evidence>
<organism evidence="8 9">
    <name type="scientific">Lophium mytilinum</name>
    <dbReference type="NCBI Taxonomy" id="390894"/>
    <lineage>
        <taxon>Eukaryota</taxon>
        <taxon>Fungi</taxon>
        <taxon>Dikarya</taxon>
        <taxon>Ascomycota</taxon>
        <taxon>Pezizomycotina</taxon>
        <taxon>Dothideomycetes</taxon>
        <taxon>Pleosporomycetidae</taxon>
        <taxon>Mytilinidiales</taxon>
        <taxon>Mytilinidiaceae</taxon>
        <taxon>Lophium</taxon>
    </lineage>
</organism>
<dbReference type="Proteomes" id="UP000799750">
    <property type="component" value="Unassembled WGS sequence"/>
</dbReference>
<protein>
    <recommendedName>
        <fullName evidence="10">Cep57 centrosome microtubule-binding domain-containing protein</fullName>
    </recommendedName>
</protein>
<feature type="region of interest" description="Disordered" evidence="5">
    <location>
        <begin position="346"/>
        <end position="378"/>
    </location>
</feature>
<feature type="domain" description="Cep57 centrosome microtubule-binding" evidence="6">
    <location>
        <begin position="888"/>
        <end position="964"/>
    </location>
</feature>